<dbReference type="EMBL" id="FONV01000002">
    <property type="protein sequence ID" value="SFE52510.1"/>
    <property type="molecule type" value="Genomic_DNA"/>
</dbReference>
<dbReference type="STRING" id="35752.SAMN05421541_102174"/>
<gene>
    <name evidence="1" type="ORF">SAMN05421541_102174</name>
</gene>
<sequence>MTAAEPLYYEHFAHRPLPWPEHLGRWTWRITDGMGGRTLIEGTALTERGAARKQAAAFARCQQRAPYTHEPRHPLTSAELAWINTVLDLAGIPVEVQTCGTAVVVTPQSKLTTEQEVRALTEVLDRTDAPVRWAGVA</sequence>
<dbReference type="RefSeq" id="WP_093610258.1">
    <property type="nucleotide sequence ID" value="NZ_BOMT01000016.1"/>
</dbReference>
<dbReference type="Proteomes" id="UP000199645">
    <property type="component" value="Unassembled WGS sequence"/>
</dbReference>
<name>A0A1I2BBI7_9ACTN</name>
<evidence type="ECO:0000313" key="1">
    <source>
        <dbReference type="EMBL" id="SFE52510.1"/>
    </source>
</evidence>
<accession>A0A1I2BBI7</accession>
<protein>
    <submittedName>
        <fullName evidence="1">Uncharacterized protein</fullName>
    </submittedName>
</protein>
<keyword evidence="2" id="KW-1185">Reference proteome</keyword>
<dbReference type="OrthoDB" id="3296619at2"/>
<reference evidence="1 2" key="1">
    <citation type="submission" date="2016-10" db="EMBL/GenBank/DDBJ databases">
        <authorList>
            <person name="de Groot N.N."/>
        </authorList>
    </citation>
    <scope>NUCLEOTIDE SEQUENCE [LARGE SCALE GENOMIC DNA]</scope>
    <source>
        <strain evidence="1 2">DSM 43019</strain>
    </source>
</reference>
<evidence type="ECO:0000313" key="2">
    <source>
        <dbReference type="Proteomes" id="UP000199645"/>
    </source>
</evidence>
<dbReference type="AlphaFoldDB" id="A0A1I2BBI7"/>
<proteinExistence type="predicted"/>
<organism evidence="1 2">
    <name type="scientific">Actinoplanes philippinensis</name>
    <dbReference type="NCBI Taxonomy" id="35752"/>
    <lineage>
        <taxon>Bacteria</taxon>
        <taxon>Bacillati</taxon>
        <taxon>Actinomycetota</taxon>
        <taxon>Actinomycetes</taxon>
        <taxon>Micromonosporales</taxon>
        <taxon>Micromonosporaceae</taxon>
        <taxon>Actinoplanes</taxon>
    </lineage>
</organism>